<evidence type="ECO:0000256" key="7">
    <source>
        <dbReference type="PROSITE-ProRule" id="PRU00023"/>
    </source>
</evidence>
<dbReference type="PROSITE" id="PS50297">
    <property type="entry name" value="ANK_REP_REGION"/>
    <property type="match status" value="2"/>
</dbReference>
<proteinExistence type="predicted"/>
<feature type="repeat" description="ANK" evidence="7">
    <location>
        <begin position="46"/>
        <end position="67"/>
    </location>
</feature>
<evidence type="ECO:0000256" key="3">
    <source>
        <dbReference type="ARBA" id="ARBA00022737"/>
    </source>
</evidence>
<name>A0A498HVU5_MALDO</name>
<comment type="caution">
    <text evidence="10">The sequence shown here is derived from an EMBL/GenBank/DDBJ whole genome shotgun (WGS) entry which is preliminary data.</text>
</comment>
<feature type="transmembrane region" description="Helical" evidence="8">
    <location>
        <begin position="366"/>
        <end position="383"/>
    </location>
</feature>
<dbReference type="Proteomes" id="UP000290289">
    <property type="component" value="Chromosome 15"/>
</dbReference>
<feature type="domain" description="PGG" evidence="9">
    <location>
        <begin position="248"/>
        <end position="359"/>
    </location>
</feature>
<sequence>MAVERGYCVLVYKMMKTCKNPVYKGPNGRTTLHAAVTINGIEIDEKGWTPLHYAASMGHTSIVKSLLAADKSAAYIGDNEKVTPLHVAALGGHADVMKELIACCPDCCELVDRRRRNALHFCIRKRHHQVEQLVRQDPWLSNVLLNGKDEDGNTPLHLMAYAWYNNAGFIRDARVDKMTFNKENLNALNIIQALPYSEQQIYLQSTLKEIGAIPGHRISSDKDGGSSKVEENIGGSQVEKNRGVGIEVKEGRDSHLVVATLIATVTFAAGFTMPGGYQGEKGPDQGFAVLSRNAAFKAFVITNTIAMAMSSCSVMVLLFCRNYTSLTGKLQKNFHNALSFTLFALMAMVVAFITGTYVVLSGRSPGLAIATCVLGCLFFFALAKSMNIPVVKILVLDVPRIMFRHKFPRSFLFKYMRCMLPWDYPRHTFNAI</sequence>
<dbReference type="STRING" id="3750.A0A498HVU5"/>
<feature type="repeat" description="ANK" evidence="7">
    <location>
        <begin position="80"/>
        <end position="101"/>
    </location>
</feature>
<comment type="subcellular location">
    <subcellularLocation>
        <location evidence="1">Membrane</location>
        <topology evidence="1">Multi-pass membrane protein</topology>
    </subcellularLocation>
</comment>
<keyword evidence="6 8" id="KW-0472">Membrane</keyword>
<dbReference type="PANTHER" id="PTHR24186">
    <property type="entry name" value="PROTEIN PHOSPHATASE 1 REGULATORY SUBUNIT"/>
    <property type="match status" value="1"/>
</dbReference>
<dbReference type="Gene3D" id="1.25.40.20">
    <property type="entry name" value="Ankyrin repeat-containing domain"/>
    <property type="match status" value="1"/>
</dbReference>
<protein>
    <recommendedName>
        <fullName evidence="9">PGG domain-containing protein</fullName>
    </recommendedName>
</protein>
<dbReference type="Pfam" id="PF13962">
    <property type="entry name" value="PGG"/>
    <property type="match status" value="1"/>
</dbReference>
<dbReference type="SUPFAM" id="SSF48403">
    <property type="entry name" value="Ankyrin repeat"/>
    <property type="match status" value="1"/>
</dbReference>
<dbReference type="PROSITE" id="PS50088">
    <property type="entry name" value="ANK_REPEAT"/>
    <property type="match status" value="2"/>
</dbReference>
<evidence type="ECO:0000256" key="5">
    <source>
        <dbReference type="ARBA" id="ARBA00023043"/>
    </source>
</evidence>
<dbReference type="InterPro" id="IPR026961">
    <property type="entry name" value="PGG_dom"/>
</dbReference>
<feature type="transmembrane region" description="Helical" evidence="8">
    <location>
        <begin position="340"/>
        <end position="360"/>
    </location>
</feature>
<keyword evidence="3" id="KW-0677">Repeat</keyword>
<evidence type="ECO:0000256" key="2">
    <source>
        <dbReference type="ARBA" id="ARBA00022692"/>
    </source>
</evidence>
<dbReference type="InterPro" id="IPR036770">
    <property type="entry name" value="Ankyrin_rpt-contain_sf"/>
</dbReference>
<keyword evidence="11" id="KW-1185">Reference proteome</keyword>
<keyword evidence="4 8" id="KW-1133">Transmembrane helix</keyword>
<evidence type="ECO:0000259" key="9">
    <source>
        <dbReference type="Pfam" id="PF13962"/>
    </source>
</evidence>
<evidence type="ECO:0000313" key="11">
    <source>
        <dbReference type="Proteomes" id="UP000290289"/>
    </source>
</evidence>
<accession>A0A498HVU5</accession>
<feature type="transmembrane region" description="Helical" evidence="8">
    <location>
        <begin position="294"/>
        <end position="319"/>
    </location>
</feature>
<evidence type="ECO:0000256" key="1">
    <source>
        <dbReference type="ARBA" id="ARBA00004141"/>
    </source>
</evidence>
<organism evidence="10 11">
    <name type="scientific">Malus domestica</name>
    <name type="common">Apple</name>
    <name type="synonym">Pyrus malus</name>
    <dbReference type="NCBI Taxonomy" id="3750"/>
    <lineage>
        <taxon>Eukaryota</taxon>
        <taxon>Viridiplantae</taxon>
        <taxon>Streptophyta</taxon>
        <taxon>Embryophyta</taxon>
        <taxon>Tracheophyta</taxon>
        <taxon>Spermatophyta</taxon>
        <taxon>Magnoliopsida</taxon>
        <taxon>eudicotyledons</taxon>
        <taxon>Gunneridae</taxon>
        <taxon>Pentapetalae</taxon>
        <taxon>rosids</taxon>
        <taxon>fabids</taxon>
        <taxon>Rosales</taxon>
        <taxon>Rosaceae</taxon>
        <taxon>Amygdaloideae</taxon>
        <taxon>Maleae</taxon>
        <taxon>Malus</taxon>
    </lineage>
</organism>
<dbReference type="AlphaFoldDB" id="A0A498HVU5"/>
<keyword evidence="2 8" id="KW-0812">Transmembrane</keyword>
<evidence type="ECO:0000256" key="8">
    <source>
        <dbReference type="SAM" id="Phobius"/>
    </source>
</evidence>
<feature type="transmembrane region" description="Helical" evidence="8">
    <location>
        <begin position="256"/>
        <end position="274"/>
    </location>
</feature>
<dbReference type="GO" id="GO:0005886">
    <property type="term" value="C:plasma membrane"/>
    <property type="evidence" value="ECO:0007669"/>
    <property type="project" value="TreeGrafter"/>
</dbReference>
<evidence type="ECO:0000313" key="10">
    <source>
        <dbReference type="EMBL" id="RXH74910.1"/>
    </source>
</evidence>
<dbReference type="InterPro" id="IPR002110">
    <property type="entry name" value="Ankyrin_rpt"/>
</dbReference>
<evidence type="ECO:0000256" key="6">
    <source>
        <dbReference type="ARBA" id="ARBA00023136"/>
    </source>
</evidence>
<dbReference type="SMART" id="SM00248">
    <property type="entry name" value="ANK"/>
    <property type="match status" value="4"/>
</dbReference>
<keyword evidence="5 7" id="KW-0040">ANK repeat</keyword>
<dbReference type="PANTHER" id="PTHR24186:SF50">
    <property type="entry name" value="ANKYRIN REPEAT-CONTAINING PROTEIN ITN1-LIKE ISOFORM X1"/>
    <property type="match status" value="1"/>
</dbReference>
<evidence type="ECO:0000256" key="4">
    <source>
        <dbReference type="ARBA" id="ARBA00022989"/>
    </source>
</evidence>
<dbReference type="EMBL" id="RDQH01000341">
    <property type="protein sequence ID" value="RXH74910.1"/>
    <property type="molecule type" value="Genomic_DNA"/>
</dbReference>
<dbReference type="Pfam" id="PF12796">
    <property type="entry name" value="Ank_2"/>
    <property type="match status" value="1"/>
</dbReference>
<gene>
    <name evidence="10" type="ORF">DVH24_029631</name>
</gene>
<reference evidence="10 11" key="1">
    <citation type="submission" date="2018-10" db="EMBL/GenBank/DDBJ databases">
        <title>A high-quality apple genome assembly.</title>
        <authorList>
            <person name="Hu J."/>
        </authorList>
    </citation>
    <scope>NUCLEOTIDE SEQUENCE [LARGE SCALE GENOMIC DNA]</scope>
    <source>
        <strain evidence="11">cv. HFTH1</strain>
        <tissue evidence="10">Young leaf</tissue>
    </source>
</reference>